<accession>A0A5P2G1N2</accession>
<dbReference type="InterPro" id="IPR011055">
    <property type="entry name" value="Dup_hybrid_motif"/>
</dbReference>
<organism evidence="2 3">
    <name type="scientific">Rhizosphaericola mali</name>
    <dbReference type="NCBI Taxonomy" id="2545455"/>
    <lineage>
        <taxon>Bacteria</taxon>
        <taxon>Pseudomonadati</taxon>
        <taxon>Bacteroidota</taxon>
        <taxon>Chitinophagia</taxon>
        <taxon>Chitinophagales</taxon>
        <taxon>Chitinophagaceae</taxon>
        <taxon>Rhizosphaericola</taxon>
    </lineage>
</organism>
<dbReference type="PANTHER" id="PTHR21666">
    <property type="entry name" value="PEPTIDASE-RELATED"/>
    <property type="match status" value="1"/>
</dbReference>
<dbReference type="Proteomes" id="UP000292424">
    <property type="component" value="Chromosome"/>
</dbReference>
<evidence type="ECO:0000313" key="3">
    <source>
        <dbReference type="Proteomes" id="UP000292424"/>
    </source>
</evidence>
<proteinExistence type="predicted"/>
<feature type="domain" description="M23ase beta-sheet core" evidence="1">
    <location>
        <begin position="144"/>
        <end position="176"/>
    </location>
</feature>
<dbReference type="InterPro" id="IPR013783">
    <property type="entry name" value="Ig-like_fold"/>
</dbReference>
<sequence>MKLHLSKYLLLSLCIGGFSTNQIKAQSNDFGNIPYQNPLNIPIQLAANFGEIRTNHYHMGLDIRTQQRENLPVVSVADGYISRVYISPYGYGNMLMVTHPNGYTTLYGHLNSYMPDLAAYVTGKQYKDKSWQQDFTLPPSAFPVKKGQQIALSGNTGGSQGPHVHFEVRDTKTGMHYNPMLKGFTVPDNIPPNIQAFYWYDKRYSAYQSGPNTIGILGGNGQYKAKTVLKVGTPLIGFGLRAEDKTSNSPFYFGIYKAQLIADGKQIFQFTLNDFDNEQSRYVNAGIDYKRKMSGGGNIQYLYKLPGNQLNIFGGTVNNGILSLSDTNVHHIIVNVFDAEGHETNLNLEVQFDPEMHTDENIVTSDKMIEPNRPGRFSTPHADFIYSEKAFYDILPFQMKEAASTNTAQLSSTIQVESGLIPIHDFYTIGVAFNNGVPDNFKQNSLLKLLSKNAVYYAKGQISGNRLIGKFNRLGNVSIVLDTIAPKIIPINFKNQTVISSNSQLRFRVTDNYGELDSVEGFVDGDWLLFVQRSNTFTYKVDDHFPMGEHLLKIRVKDLAGNVKEETYSIIRK</sequence>
<gene>
    <name evidence="2" type="ORF">E0W69_004735</name>
</gene>
<dbReference type="CDD" id="cd12797">
    <property type="entry name" value="M23_peptidase"/>
    <property type="match status" value="1"/>
</dbReference>
<dbReference type="OrthoDB" id="9810477at2"/>
<dbReference type="InterPro" id="IPR016047">
    <property type="entry name" value="M23ase_b-sheet_dom"/>
</dbReference>
<protein>
    <submittedName>
        <fullName evidence="2">M23 family metallopeptidase</fullName>
    </submittedName>
</protein>
<dbReference type="Pfam" id="PF01551">
    <property type="entry name" value="Peptidase_M23"/>
    <property type="match status" value="2"/>
</dbReference>
<dbReference type="Gene3D" id="2.60.40.10">
    <property type="entry name" value="Immunoglobulins"/>
    <property type="match status" value="1"/>
</dbReference>
<evidence type="ECO:0000313" key="2">
    <source>
        <dbReference type="EMBL" id="QES87999.1"/>
    </source>
</evidence>
<keyword evidence="3" id="KW-1185">Reference proteome</keyword>
<evidence type="ECO:0000259" key="1">
    <source>
        <dbReference type="Pfam" id="PF01551"/>
    </source>
</evidence>
<dbReference type="AlphaFoldDB" id="A0A5P2G1N2"/>
<reference evidence="2 3" key="1">
    <citation type="submission" date="2019-09" db="EMBL/GenBank/DDBJ databases">
        <title>Complete genome sequence of Arachidicoccus sp. B3-10 isolated from apple orchard soil.</title>
        <authorList>
            <person name="Kim H.S."/>
            <person name="Han K.-I."/>
            <person name="Suh M.K."/>
            <person name="Lee K.C."/>
            <person name="Eom M.K."/>
            <person name="Kim J.-S."/>
            <person name="Kang S.W."/>
            <person name="Sin Y."/>
            <person name="Lee J.-S."/>
        </authorList>
    </citation>
    <scope>NUCLEOTIDE SEQUENCE [LARGE SCALE GENOMIC DNA]</scope>
    <source>
        <strain evidence="2 3">B3-10</strain>
    </source>
</reference>
<dbReference type="SUPFAM" id="SSF51261">
    <property type="entry name" value="Duplicated hybrid motif"/>
    <property type="match status" value="1"/>
</dbReference>
<dbReference type="KEGG" id="arac:E0W69_004735"/>
<name>A0A5P2G1N2_9BACT</name>
<dbReference type="InterPro" id="IPR050570">
    <property type="entry name" value="Cell_wall_metabolism_enzyme"/>
</dbReference>
<dbReference type="EMBL" id="CP044016">
    <property type="protein sequence ID" value="QES87999.1"/>
    <property type="molecule type" value="Genomic_DNA"/>
</dbReference>
<feature type="domain" description="M23ase beta-sheet core" evidence="1">
    <location>
        <begin position="57"/>
        <end position="113"/>
    </location>
</feature>
<dbReference type="Gene3D" id="2.70.70.10">
    <property type="entry name" value="Glucose Permease (Domain IIA)"/>
    <property type="match status" value="1"/>
</dbReference>
<dbReference type="GO" id="GO:0004222">
    <property type="term" value="F:metalloendopeptidase activity"/>
    <property type="evidence" value="ECO:0007669"/>
    <property type="project" value="TreeGrafter"/>
</dbReference>
<dbReference type="RefSeq" id="WP_131328886.1">
    <property type="nucleotide sequence ID" value="NZ_CP044016.1"/>
</dbReference>
<dbReference type="PANTHER" id="PTHR21666:SF285">
    <property type="entry name" value="M23 FAMILY METALLOPEPTIDASE"/>
    <property type="match status" value="1"/>
</dbReference>